<proteinExistence type="predicted"/>
<name>A0AAE0TMK2_9PEZI</name>
<organism evidence="1 2">
    <name type="scientific">Recurvomyces mirabilis</name>
    <dbReference type="NCBI Taxonomy" id="574656"/>
    <lineage>
        <taxon>Eukaryota</taxon>
        <taxon>Fungi</taxon>
        <taxon>Dikarya</taxon>
        <taxon>Ascomycota</taxon>
        <taxon>Pezizomycotina</taxon>
        <taxon>Dothideomycetes</taxon>
        <taxon>Dothideomycetidae</taxon>
        <taxon>Mycosphaerellales</taxon>
        <taxon>Teratosphaeriaceae</taxon>
        <taxon>Recurvomyces</taxon>
    </lineage>
</organism>
<keyword evidence="2" id="KW-1185">Reference proteome</keyword>
<comment type="caution">
    <text evidence="1">The sequence shown here is derived from an EMBL/GenBank/DDBJ whole genome shotgun (WGS) entry which is preliminary data.</text>
</comment>
<dbReference type="AlphaFoldDB" id="A0AAE0TMK2"/>
<gene>
    <name evidence="1" type="ORF">LTR78_010866</name>
</gene>
<protein>
    <submittedName>
        <fullName evidence="1">Uncharacterized protein</fullName>
    </submittedName>
</protein>
<dbReference type="EMBL" id="JAUTXT010000094">
    <property type="protein sequence ID" value="KAK3669259.1"/>
    <property type="molecule type" value="Genomic_DNA"/>
</dbReference>
<evidence type="ECO:0000313" key="2">
    <source>
        <dbReference type="Proteomes" id="UP001274830"/>
    </source>
</evidence>
<evidence type="ECO:0000313" key="1">
    <source>
        <dbReference type="EMBL" id="KAK3669259.1"/>
    </source>
</evidence>
<accession>A0AAE0TMK2</accession>
<reference evidence="1" key="1">
    <citation type="submission" date="2023-07" db="EMBL/GenBank/DDBJ databases">
        <title>Black Yeasts Isolated from many extreme environments.</title>
        <authorList>
            <person name="Coleine C."/>
            <person name="Stajich J.E."/>
            <person name="Selbmann L."/>
        </authorList>
    </citation>
    <scope>NUCLEOTIDE SEQUENCE</scope>
    <source>
        <strain evidence="1">CCFEE 5485</strain>
    </source>
</reference>
<sequence>MTDRTSLRLADFTDLTEGMTDVYKTLIATGYFEEGDVHFPSSDADPPDREVTARLMTAGFSEEAATVIQYLPCPSQPMLDYHSHGSVPIAPDSHVMPYISAQLPSAEDMRSIRFSENTIGQHDIKISRCPGRFDTSMTSSKFDHAIEADGSGDYIEPYDTNNNNNISLNLPAKEAFRKWEAKLRTLSWLPWTDNGNLTITPQPTEYESGLSDPEGLRKDYELQFFAWQQSGLDLRGKTSTNYPTNAIPECERSEIAPSASD</sequence>
<dbReference type="Proteomes" id="UP001274830">
    <property type="component" value="Unassembled WGS sequence"/>
</dbReference>